<feature type="region of interest" description="Disordered" evidence="1">
    <location>
        <begin position="46"/>
        <end position="78"/>
    </location>
</feature>
<proteinExistence type="predicted"/>
<dbReference type="EMBL" id="JAYRBN010000109">
    <property type="protein sequence ID" value="KAL2726140.1"/>
    <property type="molecule type" value="Genomic_DNA"/>
</dbReference>
<protein>
    <submittedName>
        <fullName evidence="2">Uncharacterized protein</fullName>
    </submittedName>
</protein>
<evidence type="ECO:0000256" key="1">
    <source>
        <dbReference type="SAM" id="MobiDB-lite"/>
    </source>
</evidence>
<keyword evidence="3" id="KW-1185">Reference proteome</keyword>
<dbReference type="Proteomes" id="UP001607303">
    <property type="component" value="Unassembled WGS sequence"/>
</dbReference>
<accession>A0ABD2B1C6</accession>
<organism evidence="2 3">
    <name type="scientific">Vespula maculifrons</name>
    <name type="common">Eastern yellow jacket</name>
    <name type="synonym">Wasp</name>
    <dbReference type="NCBI Taxonomy" id="7453"/>
    <lineage>
        <taxon>Eukaryota</taxon>
        <taxon>Metazoa</taxon>
        <taxon>Ecdysozoa</taxon>
        <taxon>Arthropoda</taxon>
        <taxon>Hexapoda</taxon>
        <taxon>Insecta</taxon>
        <taxon>Pterygota</taxon>
        <taxon>Neoptera</taxon>
        <taxon>Endopterygota</taxon>
        <taxon>Hymenoptera</taxon>
        <taxon>Apocrita</taxon>
        <taxon>Aculeata</taxon>
        <taxon>Vespoidea</taxon>
        <taxon>Vespidae</taxon>
        <taxon>Vespinae</taxon>
        <taxon>Vespula</taxon>
    </lineage>
</organism>
<comment type="caution">
    <text evidence="2">The sequence shown here is derived from an EMBL/GenBank/DDBJ whole genome shotgun (WGS) entry which is preliminary data.</text>
</comment>
<sequence>MQMIGIVLALRNSNKIMRFPNSLKYFRDKLEIMIFASMTSSVKVPRQKDVTKGSGTRKENRDKKIIPRSMRQEADVVS</sequence>
<name>A0ABD2B1C6_VESMC</name>
<gene>
    <name evidence="2" type="ORF">V1477_017954</name>
</gene>
<evidence type="ECO:0000313" key="2">
    <source>
        <dbReference type="EMBL" id="KAL2726140.1"/>
    </source>
</evidence>
<evidence type="ECO:0000313" key="3">
    <source>
        <dbReference type="Proteomes" id="UP001607303"/>
    </source>
</evidence>
<dbReference type="AlphaFoldDB" id="A0ABD2B1C6"/>
<reference evidence="2 3" key="1">
    <citation type="journal article" date="2024" name="Ann. Entomol. Soc. Am.">
        <title>Genomic analyses of the southern and eastern yellowjacket wasps (Hymenoptera: Vespidae) reveal evolutionary signatures of social life.</title>
        <authorList>
            <person name="Catto M.A."/>
            <person name="Caine P.B."/>
            <person name="Orr S.E."/>
            <person name="Hunt B.G."/>
            <person name="Goodisman M.A.D."/>
        </authorList>
    </citation>
    <scope>NUCLEOTIDE SEQUENCE [LARGE SCALE GENOMIC DNA]</scope>
    <source>
        <strain evidence="2">232</strain>
        <tissue evidence="2">Head and thorax</tissue>
    </source>
</reference>